<dbReference type="PROSITE" id="PS50082">
    <property type="entry name" value="WD_REPEATS_2"/>
    <property type="match status" value="2"/>
</dbReference>
<evidence type="ECO:0000256" key="3">
    <source>
        <dbReference type="ARBA" id="ARBA00022737"/>
    </source>
</evidence>
<proteinExistence type="inferred from homology"/>
<feature type="repeat" description="WD" evidence="6">
    <location>
        <begin position="185"/>
        <end position="205"/>
    </location>
</feature>
<gene>
    <name evidence="9" type="ORF">POSPLADRAFT_1176894</name>
</gene>
<accession>A0A1X6NHQ9</accession>
<feature type="compositionally biased region" description="Basic and acidic residues" evidence="7">
    <location>
        <begin position="504"/>
        <end position="519"/>
    </location>
</feature>
<feature type="compositionally biased region" description="Acidic residues" evidence="7">
    <location>
        <begin position="766"/>
        <end position="783"/>
    </location>
</feature>
<feature type="compositionally biased region" description="Basic and acidic residues" evidence="7">
    <location>
        <begin position="98"/>
        <end position="108"/>
    </location>
</feature>
<dbReference type="InterPro" id="IPR001680">
    <property type="entry name" value="WD40_rpt"/>
</dbReference>
<feature type="compositionally biased region" description="Basic residues" evidence="7">
    <location>
        <begin position="675"/>
        <end position="685"/>
    </location>
</feature>
<feature type="compositionally biased region" description="Low complexity" evidence="7">
    <location>
        <begin position="120"/>
        <end position="129"/>
    </location>
</feature>
<dbReference type="PANTHER" id="PTHR44267">
    <property type="entry name" value="WD REPEAT-CONTAINING PROTEIN 43"/>
    <property type="match status" value="1"/>
</dbReference>
<feature type="region of interest" description="Disordered" evidence="7">
    <location>
        <begin position="98"/>
        <end position="129"/>
    </location>
</feature>
<dbReference type="InterPro" id="IPR036322">
    <property type="entry name" value="WD40_repeat_dom_sf"/>
</dbReference>
<dbReference type="GO" id="GO:0032040">
    <property type="term" value="C:small-subunit processome"/>
    <property type="evidence" value="ECO:0007669"/>
    <property type="project" value="UniProtKB-ARBA"/>
</dbReference>
<evidence type="ECO:0000259" key="8">
    <source>
        <dbReference type="Pfam" id="PF04003"/>
    </source>
</evidence>
<dbReference type="PROSITE" id="PS00678">
    <property type="entry name" value="WD_REPEATS_1"/>
    <property type="match status" value="1"/>
</dbReference>
<dbReference type="AlphaFoldDB" id="A0A1X6NHQ9"/>
<dbReference type="InterPro" id="IPR052414">
    <property type="entry name" value="U3_snoRNA-assoc_WDR"/>
</dbReference>
<dbReference type="InterPro" id="IPR007148">
    <property type="entry name" value="SSU_processome_Utp12"/>
</dbReference>
<dbReference type="EMBL" id="KZ110591">
    <property type="protein sequence ID" value="OSX67903.1"/>
    <property type="molecule type" value="Genomic_DNA"/>
</dbReference>
<evidence type="ECO:0000256" key="2">
    <source>
        <dbReference type="ARBA" id="ARBA00022574"/>
    </source>
</evidence>
<feature type="repeat" description="WD" evidence="6">
    <location>
        <begin position="264"/>
        <end position="305"/>
    </location>
</feature>
<dbReference type="GeneID" id="36333400"/>
<evidence type="ECO:0000256" key="1">
    <source>
        <dbReference type="ARBA" id="ARBA00004123"/>
    </source>
</evidence>
<comment type="similarity">
    <text evidence="5">Belongs to the UTP5 family.</text>
</comment>
<dbReference type="STRING" id="670580.A0A1X6NHQ9"/>
<dbReference type="GO" id="GO:0000462">
    <property type="term" value="P:maturation of SSU-rRNA from tricistronic rRNA transcript (SSU-rRNA, 5.8S rRNA, LSU-rRNA)"/>
    <property type="evidence" value="ECO:0007669"/>
    <property type="project" value="TreeGrafter"/>
</dbReference>
<evidence type="ECO:0000313" key="10">
    <source>
        <dbReference type="Proteomes" id="UP000194127"/>
    </source>
</evidence>
<dbReference type="PANTHER" id="PTHR44267:SF1">
    <property type="entry name" value="WD REPEAT-CONTAINING PROTEIN 43"/>
    <property type="match status" value="1"/>
</dbReference>
<feature type="region of interest" description="Disordered" evidence="7">
    <location>
        <begin position="664"/>
        <end position="783"/>
    </location>
</feature>
<feature type="compositionally biased region" description="Basic residues" evidence="7">
    <location>
        <begin position="7"/>
        <end position="17"/>
    </location>
</feature>
<keyword evidence="2 6" id="KW-0853">WD repeat</keyword>
<dbReference type="SMART" id="SM00320">
    <property type="entry name" value="WD40"/>
    <property type="match status" value="3"/>
</dbReference>
<name>A0A1X6NHQ9_9APHY</name>
<organism evidence="9 10">
    <name type="scientific">Postia placenta MAD-698-R-SB12</name>
    <dbReference type="NCBI Taxonomy" id="670580"/>
    <lineage>
        <taxon>Eukaryota</taxon>
        <taxon>Fungi</taxon>
        <taxon>Dikarya</taxon>
        <taxon>Basidiomycota</taxon>
        <taxon>Agaricomycotina</taxon>
        <taxon>Agaricomycetes</taxon>
        <taxon>Polyporales</taxon>
        <taxon>Adustoporiaceae</taxon>
        <taxon>Rhodonia</taxon>
    </lineage>
</organism>
<dbReference type="Proteomes" id="UP000194127">
    <property type="component" value="Unassembled WGS sequence"/>
</dbReference>
<feature type="compositionally biased region" description="Basic residues" evidence="7">
    <location>
        <begin position="109"/>
        <end position="118"/>
    </location>
</feature>
<evidence type="ECO:0000256" key="5">
    <source>
        <dbReference type="ARBA" id="ARBA00038335"/>
    </source>
</evidence>
<dbReference type="OrthoDB" id="30195at2759"/>
<comment type="subcellular location">
    <subcellularLocation>
        <location evidence="1">Nucleus</location>
    </subcellularLocation>
</comment>
<dbReference type="RefSeq" id="XP_024344697.1">
    <property type="nucleotide sequence ID" value="XM_024488451.1"/>
</dbReference>
<reference evidence="9 10" key="1">
    <citation type="submission" date="2017-04" db="EMBL/GenBank/DDBJ databases">
        <title>Genome Sequence of the Model Brown-Rot Fungus Postia placenta SB12.</title>
        <authorList>
            <consortium name="DOE Joint Genome Institute"/>
            <person name="Gaskell J."/>
            <person name="Kersten P."/>
            <person name="Larrondo L.F."/>
            <person name="Canessa P."/>
            <person name="Martinez D."/>
            <person name="Hibbett D."/>
            <person name="Schmoll M."/>
            <person name="Kubicek C.P."/>
            <person name="Martinez A.T."/>
            <person name="Yadav J."/>
            <person name="Master E."/>
            <person name="Magnuson J.K."/>
            <person name="James T."/>
            <person name="Yaver D."/>
            <person name="Berka R."/>
            <person name="Labutti K."/>
            <person name="Lipzen A."/>
            <person name="Aerts A."/>
            <person name="Barry K."/>
            <person name="Henrissat B."/>
            <person name="Blanchette R."/>
            <person name="Grigoriev I."/>
            <person name="Cullen D."/>
        </authorList>
    </citation>
    <scope>NUCLEOTIDE SEQUENCE [LARGE SCALE GENOMIC DNA]</scope>
    <source>
        <strain evidence="9 10">MAD-698-R-SB12</strain>
    </source>
</reference>
<dbReference type="SUPFAM" id="SSF50978">
    <property type="entry name" value="WD40 repeat-like"/>
    <property type="match status" value="1"/>
</dbReference>
<feature type="region of interest" description="Disordered" evidence="7">
    <location>
        <begin position="1"/>
        <end position="29"/>
    </location>
</feature>
<dbReference type="InterPro" id="IPR019775">
    <property type="entry name" value="WD40_repeat_CS"/>
</dbReference>
<protein>
    <recommendedName>
        <fullName evidence="8">Small-subunit processome Utp12 domain-containing protein</fullName>
    </recommendedName>
</protein>
<dbReference type="Pfam" id="PF04003">
    <property type="entry name" value="Utp12"/>
    <property type="match status" value="1"/>
</dbReference>
<evidence type="ECO:0000313" key="9">
    <source>
        <dbReference type="EMBL" id="OSX67903.1"/>
    </source>
</evidence>
<dbReference type="InterPro" id="IPR015943">
    <property type="entry name" value="WD40/YVTN_repeat-like_dom_sf"/>
</dbReference>
<evidence type="ECO:0000256" key="6">
    <source>
        <dbReference type="PROSITE-ProRule" id="PRU00221"/>
    </source>
</evidence>
<feature type="domain" description="Small-subunit processome Utp12" evidence="8">
    <location>
        <begin position="541"/>
        <end position="657"/>
    </location>
</feature>
<keyword evidence="3" id="KW-0677">Repeat</keyword>
<evidence type="ECO:0000256" key="4">
    <source>
        <dbReference type="ARBA" id="ARBA00023242"/>
    </source>
</evidence>
<dbReference type="PROSITE" id="PS50294">
    <property type="entry name" value="WD_REPEATS_REGION"/>
    <property type="match status" value="1"/>
</dbReference>
<dbReference type="Pfam" id="PF00400">
    <property type="entry name" value="WD40"/>
    <property type="match status" value="2"/>
</dbReference>
<evidence type="ECO:0000256" key="7">
    <source>
        <dbReference type="SAM" id="MobiDB-lite"/>
    </source>
</evidence>
<feature type="compositionally biased region" description="Acidic residues" evidence="7">
    <location>
        <begin position="713"/>
        <end position="757"/>
    </location>
</feature>
<keyword evidence="4" id="KW-0539">Nucleus</keyword>
<keyword evidence="10" id="KW-1185">Reference proteome</keyword>
<sequence>MASTPSKSRKSRTKPPKGRPAATSTISQPAVADHSTLTYLSTFSPRGDLFAFLSLAVDKHRLRIYDTATRQSVAEHVVDNARVTSLCWARLDPSDSQKHAAEDAEASHQPKRKRKKRNSQAAAPDVEDAPAPQVVVLGLSDGTVSLFSPSHGRIVRTLSHTSSTADILAVAADGQPSDHTSAIWTSSADGTIRLWDANKNAVVGSWTSDDRIPYSALATRPRADEEGRTDVLVAHHAIRLLSMSTSSSEMQLSENAQPKELARFTGHASSIRNLQWHSSSQFLSLAEADRFVYVWDVPEGSAEGRVVASIPLDSDARHFALSSSSLLTLSASGKISVFAFPQDLTAEAGSKQKIPNLSPKSTIPVSSKKDADATAVVAASFAAGEQGHIHVARLVNGVQPVFDVVSYLDETGAFLEDITITSSAADLVNGVDGGAPTKRYNESSSLAVRSGNELGQDASMDDIAMRDVDGDLDVDLAELSLGQRLTALNGGRDTVQRASDSSDEEARPGTRDERRKADETIEAVPATSLTRTLIQALHSSDARLLETCLAHSDVTLIRNTVRRLPPQLAVPLITACVERLGRGARGGNMKGGGGGASSQRGTAMINWVRAVLAAHSGHLMTMPDLVARLSGLHTTLATRLTLQDSLLALSGRLDMVMSQIDMRASGPPAPLPLPKGKKAKRRQAKRYVEGESDAEEPARAQEDQMDIEVGVESGDDGGSVEDVELGADEDEEGSDEEEDEEDDEDDDEEDDEDEDGFESSKLNGFIDDEAEEYSEEEDDDESE</sequence>
<feature type="region of interest" description="Disordered" evidence="7">
    <location>
        <begin position="491"/>
        <end position="519"/>
    </location>
</feature>
<dbReference type="Gene3D" id="2.130.10.10">
    <property type="entry name" value="YVTN repeat-like/Quinoprotein amine dehydrogenase"/>
    <property type="match status" value="1"/>
</dbReference>